<organism evidence="1">
    <name type="scientific">Siphoviridae sp. ctbrg2</name>
    <dbReference type="NCBI Taxonomy" id="2823589"/>
    <lineage>
        <taxon>Viruses</taxon>
        <taxon>Duplodnaviria</taxon>
        <taxon>Heunggongvirae</taxon>
        <taxon>Uroviricota</taxon>
        <taxon>Caudoviricetes</taxon>
    </lineage>
</organism>
<dbReference type="EMBL" id="BK014711">
    <property type="protein sequence ID" value="DAD68911.1"/>
    <property type="molecule type" value="Genomic_DNA"/>
</dbReference>
<accession>A0A8S5LG77</accession>
<protein>
    <submittedName>
        <fullName evidence="1">Uncharacterized protein</fullName>
    </submittedName>
</protein>
<sequence>MVWDGLFSFLFLFFCFDVCYFTTTNKTQTYSSSTYITTRNR</sequence>
<name>A0A8S5LG77_9CAUD</name>
<evidence type="ECO:0000313" key="1">
    <source>
        <dbReference type="EMBL" id="DAD68911.1"/>
    </source>
</evidence>
<reference evidence="1" key="1">
    <citation type="journal article" date="2021" name="Proc. Natl. Acad. Sci. U.S.A.">
        <title>A Catalog of Tens of Thousands of Viruses from Human Metagenomes Reveals Hidden Associations with Chronic Diseases.</title>
        <authorList>
            <person name="Tisza M.J."/>
            <person name="Buck C.B."/>
        </authorList>
    </citation>
    <scope>NUCLEOTIDE SEQUENCE</scope>
    <source>
        <strain evidence="1">Ctbrg2</strain>
    </source>
</reference>
<proteinExistence type="predicted"/>